<dbReference type="Proteomes" id="UP000580910">
    <property type="component" value="Unassembled WGS sequence"/>
</dbReference>
<dbReference type="Gene3D" id="3.30.70.100">
    <property type="match status" value="1"/>
</dbReference>
<organism evidence="1 2">
    <name type="scientific">Nocardioides ginsengisegetis</name>
    <dbReference type="NCBI Taxonomy" id="661491"/>
    <lineage>
        <taxon>Bacteria</taxon>
        <taxon>Bacillati</taxon>
        <taxon>Actinomycetota</taxon>
        <taxon>Actinomycetes</taxon>
        <taxon>Propionibacteriales</taxon>
        <taxon>Nocardioidaceae</taxon>
        <taxon>Nocardioides</taxon>
    </lineage>
</organism>
<gene>
    <name evidence="1" type="ORF">FB382_003703</name>
</gene>
<dbReference type="InterPro" id="IPR011008">
    <property type="entry name" value="Dimeric_a/b-barrel"/>
</dbReference>
<protein>
    <recommendedName>
        <fullName evidence="3">Antibiotic biosynthesis monooxygenase</fullName>
    </recommendedName>
</protein>
<name>A0A7W3J324_9ACTN</name>
<evidence type="ECO:0008006" key="3">
    <source>
        <dbReference type="Google" id="ProtNLM"/>
    </source>
</evidence>
<evidence type="ECO:0000313" key="1">
    <source>
        <dbReference type="EMBL" id="MBA8805412.1"/>
    </source>
</evidence>
<reference evidence="1 2" key="1">
    <citation type="submission" date="2020-07" db="EMBL/GenBank/DDBJ databases">
        <title>Sequencing the genomes of 1000 actinobacteria strains.</title>
        <authorList>
            <person name="Klenk H.-P."/>
        </authorList>
    </citation>
    <scope>NUCLEOTIDE SEQUENCE [LARGE SCALE GENOMIC DNA]</scope>
    <source>
        <strain evidence="1 2">DSM 21349</strain>
    </source>
</reference>
<accession>A0A7W3J324</accession>
<keyword evidence="2" id="KW-1185">Reference proteome</keyword>
<dbReference type="SUPFAM" id="SSF54909">
    <property type="entry name" value="Dimeric alpha+beta barrel"/>
    <property type="match status" value="1"/>
</dbReference>
<dbReference type="AlphaFoldDB" id="A0A7W3J324"/>
<evidence type="ECO:0000313" key="2">
    <source>
        <dbReference type="Proteomes" id="UP000580910"/>
    </source>
</evidence>
<sequence>MADYPQTEPLFARTWRFPSEGYPSRSSMDDMLDALLPGIEALPGYRGVTVLVEHGTGAVLATVFWDSEEHLRAAMARETNAARGTLVLTGGDASESATHDVLINRPAPPVFDRDLGRVGR</sequence>
<dbReference type="EMBL" id="JACGXA010000001">
    <property type="protein sequence ID" value="MBA8805412.1"/>
    <property type="molecule type" value="Genomic_DNA"/>
</dbReference>
<comment type="caution">
    <text evidence="1">The sequence shown here is derived from an EMBL/GenBank/DDBJ whole genome shotgun (WGS) entry which is preliminary data.</text>
</comment>
<dbReference type="RefSeq" id="WP_182541151.1">
    <property type="nucleotide sequence ID" value="NZ_JACGXA010000001.1"/>
</dbReference>
<proteinExistence type="predicted"/>